<dbReference type="InterPro" id="IPR002941">
    <property type="entry name" value="DNA_methylase_N4/N6"/>
</dbReference>
<dbReference type="SUPFAM" id="SSF52540">
    <property type="entry name" value="P-loop containing nucleoside triphosphate hydrolases"/>
    <property type="match status" value="2"/>
</dbReference>
<dbReference type="InterPro" id="IPR029063">
    <property type="entry name" value="SAM-dependent_MTases_sf"/>
</dbReference>
<evidence type="ECO:0000259" key="3">
    <source>
        <dbReference type="SMART" id="SM00487"/>
    </source>
</evidence>
<organism evidence="4 5">
    <name type="scientific">Dyadobacter chenhuakuii</name>
    <dbReference type="NCBI Taxonomy" id="2909339"/>
    <lineage>
        <taxon>Bacteria</taxon>
        <taxon>Pseudomonadati</taxon>
        <taxon>Bacteroidota</taxon>
        <taxon>Cytophagia</taxon>
        <taxon>Cytophagales</taxon>
        <taxon>Spirosomataceae</taxon>
        <taxon>Dyadobacter</taxon>
    </lineage>
</organism>
<proteinExistence type="predicted"/>
<evidence type="ECO:0000256" key="2">
    <source>
        <dbReference type="ARBA" id="ARBA00022679"/>
    </source>
</evidence>
<dbReference type="PRINTS" id="PR00508">
    <property type="entry name" value="S21N4MTFRASE"/>
</dbReference>
<dbReference type="SUPFAM" id="SSF53335">
    <property type="entry name" value="S-adenosyl-L-methionine-dependent methyltransferases"/>
    <property type="match status" value="1"/>
</dbReference>
<sequence length="825" mass="95828">MNYQNFLEAKIRIAPKTGFDIHPEDLHPILKPHQRDIVQWSIKGGTRAIFANFGLGKTIMQLETQRLIQSYKGGNTLFVCPLGVKQEFEKDRRKLGMPKLKYITHTDQLEEGHYFYITNYERIRKGDIDASLFNAVTFDEASCLRNLETDTTNAILDTFGNVPYRFVHTATPSPNRYLELINYAEYLGIMDRGQALTRFFQRDSTTAGNLTLHKNREKEFWFWMSSWAVFITKPSDLGYDDTGYELPPLVIHRHMVTFEREVKVDKKTKQASFIPDSSKSLPDAAKEKKLSIPARVAMMKVLIDKDPDSHYILWHHREEEREAIQKTLGSHCKSVYGSQNIDLKEEYLTGFSEGDYKYLSTKPEIAGSGCNFQYHCHKAIFVGIDYRFNDFIQAVHRILRFMQEHQVELHLIFTDAELEILNTLEEKWHDHLHLQSEMTAVIQQYGLNSDLYQYQLKREMFTGRKEMRGENWIQVNNDSVDEYASKADCSIGLIVTSIPFGNHYEYSENYNCFGHNETNEQFFKQMDFLVPHLYRTLKPGRIAAIHVKDRIRYSYMNGTGFTSIDPFSDDTTQCFRKHGFHLLSRITIDTDVVQENNSTYRLSWSEACKDMTKMGAGLPEYVLIFRKPPTGSENAYADEPVQHSKEQYTLARWQLDAHAHWKTSGERLIDAEYLKKLDLSDVLKAWRAIDTTERYDYHKHIEICEKLDQVKMLPRTFMAVPPQALSTEIWDDISRVNTLNSTQARRNLVKHICPLQLDIIERCIERYSNPGDVVADPFNGIGSTVYQAVKMGRYGDGCELKTEYWQDSIKHVRSADLKQAALTLF</sequence>
<dbReference type="SMART" id="SM00487">
    <property type="entry name" value="DEXDc"/>
    <property type="match status" value="1"/>
</dbReference>
<dbReference type="InterPro" id="IPR027417">
    <property type="entry name" value="P-loop_NTPase"/>
</dbReference>
<reference evidence="4" key="1">
    <citation type="submission" date="2022-01" db="EMBL/GenBank/DDBJ databases">
        <title>Novel species in genus Dyadobacter.</title>
        <authorList>
            <person name="Ma C."/>
        </authorList>
    </citation>
    <scope>NUCLEOTIDE SEQUENCE</scope>
    <source>
        <strain evidence="4">CY357</strain>
    </source>
</reference>
<dbReference type="InterPro" id="IPR014001">
    <property type="entry name" value="Helicase_ATP-bd"/>
</dbReference>
<dbReference type="GO" id="GO:0032259">
    <property type="term" value="P:methylation"/>
    <property type="evidence" value="ECO:0007669"/>
    <property type="project" value="UniProtKB-KW"/>
</dbReference>
<dbReference type="Proteomes" id="UP001139411">
    <property type="component" value="Unassembled WGS sequence"/>
</dbReference>
<keyword evidence="1" id="KW-0489">Methyltransferase</keyword>
<dbReference type="AlphaFoldDB" id="A0A9X1QC39"/>
<evidence type="ECO:0000313" key="5">
    <source>
        <dbReference type="Proteomes" id="UP001139411"/>
    </source>
</evidence>
<gene>
    <name evidence="4" type="ORF">L0661_08515</name>
</gene>
<dbReference type="Gene3D" id="3.40.50.300">
    <property type="entry name" value="P-loop containing nucleotide triphosphate hydrolases"/>
    <property type="match status" value="2"/>
</dbReference>
<dbReference type="EMBL" id="JAKFFV010000004">
    <property type="protein sequence ID" value="MCF2498346.1"/>
    <property type="molecule type" value="Genomic_DNA"/>
</dbReference>
<dbReference type="Gene3D" id="3.40.50.150">
    <property type="entry name" value="Vaccinia Virus protein VP39"/>
    <property type="match status" value="1"/>
</dbReference>
<dbReference type="RefSeq" id="WP_235177482.1">
    <property type="nucleotide sequence ID" value="NZ_JAKFFV010000004.1"/>
</dbReference>
<comment type="caution">
    <text evidence="4">The sequence shown here is derived from an EMBL/GenBank/DDBJ whole genome shotgun (WGS) entry which is preliminary data.</text>
</comment>
<evidence type="ECO:0000256" key="1">
    <source>
        <dbReference type="ARBA" id="ARBA00022603"/>
    </source>
</evidence>
<evidence type="ECO:0000313" key="4">
    <source>
        <dbReference type="EMBL" id="MCF2498346.1"/>
    </source>
</evidence>
<keyword evidence="2" id="KW-0808">Transferase</keyword>
<dbReference type="GO" id="GO:0008170">
    <property type="term" value="F:N-methyltransferase activity"/>
    <property type="evidence" value="ECO:0007669"/>
    <property type="project" value="InterPro"/>
</dbReference>
<dbReference type="Pfam" id="PF01555">
    <property type="entry name" value="N6_N4_Mtase"/>
    <property type="match status" value="1"/>
</dbReference>
<dbReference type="GO" id="GO:0003677">
    <property type="term" value="F:DNA binding"/>
    <property type="evidence" value="ECO:0007669"/>
    <property type="project" value="InterPro"/>
</dbReference>
<feature type="domain" description="Helicase ATP-binding" evidence="3">
    <location>
        <begin position="26"/>
        <end position="202"/>
    </location>
</feature>
<protein>
    <recommendedName>
        <fullName evidence="3">Helicase ATP-binding domain-containing protein</fullName>
    </recommendedName>
</protein>
<name>A0A9X1QC39_9BACT</name>
<accession>A0A9X1QC39</accession>
<dbReference type="InterPro" id="IPR001091">
    <property type="entry name" value="RM_Methyltransferase"/>
</dbReference>